<dbReference type="GeneID" id="73334257"/>
<dbReference type="EMBL" id="CP019471">
    <property type="protein sequence ID" value="UQC73550.1"/>
    <property type="molecule type" value="Genomic_DNA"/>
</dbReference>
<gene>
    <name evidence="1" type="ORF">CLUP02_00195</name>
</gene>
<dbReference type="Proteomes" id="UP000830671">
    <property type="component" value="Chromosome 1"/>
</dbReference>
<protein>
    <submittedName>
        <fullName evidence="1">Uncharacterized protein</fullName>
    </submittedName>
</protein>
<evidence type="ECO:0000313" key="1">
    <source>
        <dbReference type="EMBL" id="UQC73550.1"/>
    </source>
</evidence>
<evidence type="ECO:0000313" key="2">
    <source>
        <dbReference type="Proteomes" id="UP000830671"/>
    </source>
</evidence>
<dbReference type="RefSeq" id="XP_049135204.1">
    <property type="nucleotide sequence ID" value="XM_049279247.1"/>
</dbReference>
<keyword evidence="2" id="KW-1185">Reference proteome</keyword>
<name>A0A9Q8W8R3_9PEZI</name>
<proteinExistence type="predicted"/>
<dbReference type="KEGG" id="clup:CLUP02_00195"/>
<organism evidence="1 2">
    <name type="scientific">Colletotrichum lupini</name>
    <dbReference type="NCBI Taxonomy" id="145971"/>
    <lineage>
        <taxon>Eukaryota</taxon>
        <taxon>Fungi</taxon>
        <taxon>Dikarya</taxon>
        <taxon>Ascomycota</taxon>
        <taxon>Pezizomycotina</taxon>
        <taxon>Sordariomycetes</taxon>
        <taxon>Hypocreomycetidae</taxon>
        <taxon>Glomerellales</taxon>
        <taxon>Glomerellaceae</taxon>
        <taxon>Colletotrichum</taxon>
        <taxon>Colletotrichum acutatum species complex</taxon>
    </lineage>
</organism>
<reference evidence="1" key="1">
    <citation type="journal article" date="2021" name="Mol. Plant Microbe Interact.">
        <title>Complete Genome Sequence of the Plant-Pathogenic Fungus Colletotrichum lupini.</title>
        <authorList>
            <person name="Baroncelli R."/>
            <person name="Pensec F."/>
            <person name="Da Lio D."/>
            <person name="Boufleur T."/>
            <person name="Vicente I."/>
            <person name="Sarrocco S."/>
            <person name="Picot A."/>
            <person name="Baraldi E."/>
            <person name="Sukno S."/>
            <person name="Thon M."/>
            <person name="Le Floch G."/>
        </authorList>
    </citation>
    <scope>NUCLEOTIDE SEQUENCE</scope>
    <source>
        <strain evidence="1">IMI 504893</strain>
    </source>
</reference>
<dbReference type="AlphaFoldDB" id="A0A9Q8W8R3"/>
<sequence length="138" mass="15372">MGNRGKLNSSQMARLQHLKRVADSVNHCQTCVPPESVGSKTWNGHADMVDSLEFAFSFLFCQNSRLQTPSNECLESATYMDDVYGLGDGYMAGGVPVLRTGNRWYLGIYQLHTTPPGPQTFTFTTSTRSLRRKSSPIF</sequence>
<accession>A0A9Q8W8R3</accession>